<dbReference type="Pfam" id="PF04548">
    <property type="entry name" value="AIG1"/>
    <property type="match status" value="1"/>
</dbReference>
<proteinExistence type="inferred from homology"/>
<evidence type="ECO:0000313" key="5">
    <source>
        <dbReference type="EMBL" id="CAE5959185.1"/>
    </source>
</evidence>
<dbReference type="Proteomes" id="UP000682877">
    <property type="component" value="Chromosome 1"/>
</dbReference>
<evidence type="ECO:0000256" key="1">
    <source>
        <dbReference type="ARBA" id="ARBA00008535"/>
    </source>
</evidence>
<evidence type="ECO:0000256" key="2">
    <source>
        <dbReference type="ARBA" id="ARBA00022741"/>
    </source>
</evidence>
<comment type="similarity">
    <text evidence="1">Belongs to the TRAFAC class TrmE-Era-EngA-EngB-Septin-like GTPase superfamily. AIG1/Toc34/Toc159-like paraseptin GTPase family. IAN subfamily.</text>
</comment>
<dbReference type="GO" id="GO:0005525">
    <property type="term" value="F:GTP binding"/>
    <property type="evidence" value="ECO:0007669"/>
    <property type="project" value="UniProtKB-KW"/>
</dbReference>
<dbReference type="AlphaFoldDB" id="A0A8S1ZRK0"/>
<dbReference type="InterPro" id="IPR027417">
    <property type="entry name" value="P-loop_NTPase"/>
</dbReference>
<evidence type="ECO:0000259" key="4">
    <source>
        <dbReference type="Pfam" id="PF04548"/>
    </source>
</evidence>
<name>A0A8S1ZRK0_ARAAE</name>
<evidence type="ECO:0000313" key="6">
    <source>
        <dbReference type="Proteomes" id="UP000682877"/>
    </source>
</evidence>
<protein>
    <recommendedName>
        <fullName evidence="4">AIG1-type G domain-containing protein</fullName>
    </recommendedName>
</protein>
<dbReference type="SUPFAM" id="SSF52540">
    <property type="entry name" value="P-loop containing nucleoside triphosphate hydrolases"/>
    <property type="match status" value="1"/>
</dbReference>
<dbReference type="InterPro" id="IPR045058">
    <property type="entry name" value="GIMA/IAN/Toc"/>
</dbReference>
<sequence>MKGRRKFPQMVIINDHDAAAPAKEADKNEYAAAQEHMIENIVLVGRTGNGKSATGNSIIKQKVFDSKTRAGGVTMKCRSVRAVTPEGPILNVIDTPEEEEKVLCTLQLIFGSKIVDYLVVVFTGGDVLEEDGLTLDEYLGNDLPDFLKRVLKLCGKRMIVFDNKTKDEARKTKQIRELLKLTDQVRKQNHNIPYTNEMYHKIKEENDRHKKQQEKLKSETHSEERLEALMKDLQLRNEMNLKAMAEMMGTNLKIAMDAQEKLFEQREKLQEKGYLEKLDMQEKSRESSWYLGCACFGIISFAFDEIYIEPRMGLGRRAPDQETYLERRRGSQFHLALSKPWNDTVGVTKARKE</sequence>
<dbReference type="InterPro" id="IPR006703">
    <property type="entry name" value="G_AIG1"/>
</dbReference>
<reference evidence="5" key="1">
    <citation type="submission" date="2021-01" db="EMBL/GenBank/DDBJ databases">
        <authorList>
            <person name="Bezrukov I."/>
        </authorList>
    </citation>
    <scope>NUCLEOTIDE SEQUENCE</scope>
</reference>
<evidence type="ECO:0000256" key="3">
    <source>
        <dbReference type="ARBA" id="ARBA00023134"/>
    </source>
</evidence>
<keyword evidence="3" id="KW-0342">GTP-binding</keyword>
<dbReference type="Gene3D" id="3.40.50.300">
    <property type="entry name" value="P-loop containing nucleotide triphosphate hydrolases"/>
    <property type="match status" value="2"/>
</dbReference>
<accession>A0A8S1ZRK0</accession>
<dbReference type="PANTHER" id="PTHR10903">
    <property type="entry name" value="GTPASE, IMAP FAMILY MEMBER-RELATED"/>
    <property type="match status" value="1"/>
</dbReference>
<keyword evidence="2" id="KW-0547">Nucleotide-binding</keyword>
<organism evidence="5 6">
    <name type="scientific">Arabidopsis arenosa</name>
    <name type="common">Sand rock-cress</name>
    <name type="synonym">Cardaminopsis arenosa</name>
    <dbReference type="NCBI Taxonomy" id="38785"/>
    <lineage>
        <taxon>Eukaryota</taxon>
        <taxon>Viridiplantae</taxon>
        <taxon>Streptophyta</taxon>
        <taxon>Embryophyta</taxon>
        <taxon>Tracheophyta</taxon>
        <taxon>Spermatophyta</taxon>
        <taxon>Magnoliopsida</taxon>
        <taxon>eudicotyledons</taxon>
        <taxon>Gunneridae</taxon>
        <taxon>Pentapetalae</taxon>
        <taxon>rosids</taxon>
        <taxon>malvids</taxon>
        <taxon>Brassicales</taxon>
        <taxon>Brassicaceae</taxon>
        <taxon>Camelineae</taxon>
        <taxon>Arabidopsis</taxon>
    </lineage>
</organism>
<keyword evidence="6" id="KW-1185">Reference proteome</keyword>
<feature type="domain" description="AIG1-type G" evidence="4">
    <location>
        <begin position="97"/>
        <end position="213"/>
    </location>
</feature>
<gene>
    <name evidence="5" type="ORF">AARE701A_LOCUS2727</name>
</gene>
<dbReference type="EMBL" id="LR999451">
    <property type="protein sequence ID" value="CAE5959185.1"/>
    <property type="molecule type" value="Genomic_DNA"/>
</dbReference>
<dbReference type="PANTHER" id="PTHR10903:SF146">
    <property type="entry name" value="AIG1-LIKE PROTEIN_ 48352-49494-RELATED"/>
    <property type="match status" value="1"/>
</dbReference>